<proteinExistence type="predicted"/>
<reference evidence="2 3" key="1">
    <citation type="submission" date="2019-03" db="EMBL/GenBank/DDBJ databases">
        <title>Genomic Encyclopedia of Type Strains, Phase IV (KMG-IV): sequencing the most valuable type-strain genomes for metagenomic binning, comparative biology and taxonomic classification.</title>
        <authorList>
            <person name="Goeker M."/>
        </authorList>
    </citation>
    <scope>NUCLEOTIDE SEQUENCE [LARGE SCALE GENOMIC DNA]</scope>
    <source>
        <strain evidence="2 3">DSM 28679</strain>
    </source>
</reference>
<dbReference type="Proteomes" id="UP000294575">
    <property type="component" value="Unassembled WGS sequence"/>
</dbReference>
<name>A0A4R6U2N2_9GAMM</name>
<comment type="caution">
    <text evidence="2">The sequence shown here is derived from an EMBL/GenBank/DDBJ whole genome shotgun (WGS) entry which is preliminary data.</text>
</comment>
<sequence>MNENNPHEPPQESHWKMQPNQPLALQPARRDISVLVYDAVNLESILMMLPEVQTILDAIAVGGHRITDQDMALNQTCKHACQVCWQIIPGQGLFEHT</sequence>
<gene>
    <name evidence="2" type="ORF">DFQ45_101376</name>
</gene>
<dbReference type="AlphaFoldDB" id="A0A4R6U2N2"/>
<evidence type="ECO:0000313" key="3">
    <source>
        <dbReference type="Proteomes" id="UP000294575"/>
    </source>
</evidence>
<organism evidence="2 3">
    <name type="scientific">Thiopseudomonas denitrificans</name>
    <dbReference type="NCBI Taxonomy" id="1501432"/>
    <lineage>
        <taxon>Bacteria</taxon>
        <taxon>Pseudomonadati</taxon>
        <taxon>Pseudomonadota</taxon>
        <taxon>Gammaproteobacteria</taxon>
        <taxon>Pseudomonadales</taxon>
        <taxon>Pseudomonadaceae</taxon>
        <taxon>Thiopseudomonas</taxon>
    </lineage>
</organism>
<accession>A0A4R6U2N2</accession>
<feature type="region of interest" description="Disordered" evidence="1">
    <location>
        <begin position="1"/>
        <end position="22"/>
    </location>
</feature>
<dbReference type="EMBL" id="SNYK01000001">
    <property type="protein sequence ID" value="TDQ40241.1"/>
    <property type="molecule type" value="Genomic_DNA"/>
</dbReference>
<evidence type="ECO:0000256" key="1">
    <source>
        <dbReference type="SAM" id="MobiDB-lite"/>
    </source>
</evidence>
<evidence type="ECO:0000313" key="2">
    <source>
        <dbReference type="EMBL" id="TDQ40241.1"/>
    </source>
</evidence>
<protein>
    <submittedName>
        <fullName evidence="2">Uncharacterized protein</fullName>
    </submittedName>
</protein>
<feature type="compositionally biased region" description="Basic and acidic residues" evidence="1">
    <location>
        <begin position="1"/>
        <end position="15"/>
    </location>
</feature>
<keyword evidence="3" id="KW-1185">Reference proteome</keyword>